<evidence type="ECO:0000259" key="1">
    <source>
        <dbReference type="Pfam" id="PF24494"/>
    </source>
</evidence>
<accession>A0ABR4FYF5</accession>
<dbReference type="PANTHER" id="PTHR40781:SF1">
    <property type="match status" value="1"/>
</dbReference>
<feature type="domain" description="DUF7587" evidence="1">
    <location>
        <begin position="13"/>
        <end position="152"/>
    </location>
</feature>
<reference evidence="2 3" key="1">
    <citation type="submission" date="2024-07" db="EMBL/GenBank/DDBJ databases">
        <title>Section-level genome sequencing and comparative genomics of Aspergillus sections Usti and Cavernicolus.</title>
        <authorList>
            <consortium name="Lawrence Berkeley National Laboratory"/>
            <person name="Nybo J.L."/>
            <person name="Vesth T.C."/>
            <person name="Theobald S."/>
            <person name="Frisvad J.C."/>
            <person name="Larsen T.O."/>
            <person name="Kjaerboelling I."/>
            <person name="Rothschild-Mancinelli K."/>
            <person name="Lyhne E.K."/>
            <person name="Kogle M.E."/>
            <person name="Barry K."/>
            <person name="Clum A."/>
            <person name="Na H."/>
            <person name="Ledsgaard L."/>
            <person name="Lin J."/>
            <person name="Lipzen A."/>
            <person name="Kuo A."/>
            <person name="Riley R."/>
            <person name="Mondo S."/>
            <person name="Labutti K."/>
            <person name="Haridas S."/>
            <person name="Pangalinan J."/>
            <person name="Salamov A.A."/>
            <person name="Simmons B.A."/>
            <person name="Magnuson J.K."/>
            <person name="Chen J."/>
            <person name="Drula E."/>
            <person name="Henrissat B."/>
            <person name="Wiebenga A."/>
            <person name="Lubbers R.J."/>
            <person name="Gomes A.C."/>
            <person name="Makela M.R."/>
            <person name="Stajich J."/>
            <person name="Grigoriev I.V."/>
            <person name="Mortensen U.H."/>
            <person name="De Vries R.P."/>
            <person name="Baker S.E."/>
            <person name="Andersen M.R."/>
        </authorList>
    </citation>
    <scope>NUCLEOTIDE SEQUENCE [LARGE SCALE GENOMIC DNA]</scope>
    <source>
        <strain evidence="2 3">CBS 209.92</strain>
    </source>
</reference>
<evidence type="ECO:0000313" key="3">
    <source>
        <dbReference type="Proteomes" id="UP001610563"/>
    </source>
</evidence>
<dbReference type="Pfam" id="PF24494">
    <property type="entry name" value="DUF7587"/>
    <property type="match status" value="1"/>
</dbReference>
<keyword evidence="3" id="KW-1185">Reference proteome</keyword>
<dbReference type="EMBL" id="JBFTWV010000086">
    <property type="protein sequence ID" value="KAL2788007.1"/>
    <property type="molecule type" value="Genomic_DNA"/>
</dbReference>
<protein>
    <recommendedName>
        <fullName evidence="1">DUF7587 domain-containing protein</fullName>
    </recommendedName>
</protein>
<name>A0ABR4FYF5_9EURO</name>
<proteinExistence type="predicted"/>
<sequence>MTMDQFRLHSDKIPQFLYRVGYEGSATVYYPDIGLISQDTRSIYAQDDDFGDAVDCHLNWSRKRKSRFISLFSDRTHAENWMNRQLKALNNENCNSKYWNLLEIDTTALSDSYLFHAHEIVTSLDLDVKAIASASIKGEYLVVHRVPAAAITVIQPAPQDSISDELIKQLESMT</sequence>
<dbReference type="InterPro" id="IPR056009">
    <property type="entry name" value="DUF7587"/>
</dbReference>
<organism evidence="2 3">
    <name type="scientific">Aspergillus keveii</name>
    <dbReference type="NCBI Taxonomy" id="714993"/>
    <lineage>
        <taxon>Eukaryota</taxon>
        <taxon>Fungi</taxon>
        <taxon>Dikarya</taxon>
        <taxon>Ascomycota</taxon>
        <taxon>Pezizomycotina</taxon>
        <taxon>Eurotiomycetes</taxon>
        <taxon>Eurotiomycetidae</taxon>
        <taxon>Eurotiales</taxon>
        <taxon>Aspergillaceae</taxon>
        <taxon>Aspergillus</taxon>
        <taxon>Aspergillus subgen. Nidulantes</taxon>
    </lineage>
</organism>
<gene>
    <name evidence="2" type="ORF">BJX66DRAFT_266833</name>
</gene>
<comment type="caution">
    <text evidence="2">The sequence shown here is derived from an EMBL/GenBank/DDBJ whole genome shotgun (WGS) entry which is preliminary data.</text>
</comment>
<evidence type="ECO:0000313" key="2">
    <source>
        <dbReference type="EMBL" id="KAL2788007.1"/>
    </source>
</evidence>
<dbReference type="Proteomes" id="UP001610563">
    <property type="component" value="Unassembled WGS sequence"/>
</dbReference>
<dbReference type="PANTHER" id="PTHR40781">
    <property type="match status" value="1"/>
</dbReference>